<dbReference type="Gene3D" id="3.30.40.10">
    <property type="entry name" value="Zinc/RING finger domain, C3HC4 (zinc finger)"/>
    <property type="match status" value="1"/>
</dbReference>
<gene>
    <name evidence="6" type="ORF">D915_005497</name>
</gene>
<dbReference type="PROSITE" id="PS50089">
    <property type="entry name" value="ZF_RING_2"/>
    <property type="match status" value="1"/>
</dbReference>
<keyword evidence="1" id="KW-0479">Metal-binding</keyword>
<dbReference type="GO" id="GO:0005737">
    <property type="term" value="C:cytoplasm"/>
    <property type="evidence" value="ECO:0007669"/>
    <property type="project" value="TreeGrafter"/>
</dbReference>
<evidence type="ECO:0000256" key="4">
    <source>
        <dbReference type="PROSITE-ProRule" id="PRU00175"/>
    </source>
</evidence>
<sequence length="190" mass="19893">MKSGTQFVCLHQQPGARRASSAPHFVFVGMNPNLGDIPMSVSSRTPGAPQENMEEINCRLNPLPSSEGVGRPLAILPLNTLHHGISLLPHLSLPHREVGTTAPLVNNHQASNEPSGSSTAVQAASTSTINSLPHGVADASAVDLASLFECPVCMDYALPPILQCQSGHIVCASCRSKLSSCPTCRGNLGK</sequence>
<evidence type="ECO:0000256" key="3">
    <source>
        <dbReference type="ARBA" id="ARBA00022833"/>
    </source>
</evidence>
<dbReference type="SUPFAM" id="SSF57850">
    <property type="entry name" value="RING/U-box"/>
    <property type="match status" value="1"/>
</dbReference>
<reference evidence="6" key="1">
    <citation type="submission" date="2019-03" db="EMBL/GenBank/DDBJ databases">
        <title>Improved annotation for the trematode Fasciola hepatica.</title>
        <authorList>
            <person name="Choi Y.-J."/>
            <person name="Martin J."/>
            <person name="Mitreva M."/>
        </authorList>
    </citation>
    <scope>NUCLEOTIDE SEQUENCE [LARGE SCALE GENOMIC DNA]</scope>
</reference>
<dbReference type="Pfam" id="PF21362">
    <property type="entry name" value="Sina_RING"/>
    <property type="match status" value="1"/>
</dbReference>
<dbReference type="AlphaFoldDB" id="A0A4E0RS92"/>
<organism evidence="6 7">
    <name type="scientific">Fasciola hepatica</name>
    <name type="common">Liver fluke</name>
    <dbReference type="NCBI Taxonomy" id="6192"/>
    <lineage>
        <taxon>Eukaryota</taxon>
        <taxon>Metazoa</taxon>
        <taxon>Spiralia</taxon>
        <taxon>Lophotrochozoa</taxon>
        <taxon>Platyhelminthes</taxon>
        <taxon>Trematoda</taxon>
        <taxon>Digenea</taxon>
        <taxon>Plagiorchiida</taxon>
        <taxon>Echinostomata</taxon>
        <taxon>Echinostomatoidea</taxon>
        <taxon>Fasciolidae</taxon>
        <taxon>Fasciola</taxon>
    </lineage>
</organism>
<dbReference type="InterPro" id="IPR013083">
    <property type="entry name" value="Znf_RING/FYVE/PHD"/>
</dbReference>
<evidence type="ECO:0000256" key="1">
    <source>
        <dbReference type="ARBA" id="ARBA00022723"/>
    </source>
</evidence>
<dbReference type="GO" id="GO:0031624">
    <property type="term" value="F:ubiquitin conjugating enzyme binding"/>
    <property type="evidence" value="ECO:0007669"/>
    <property type="project" value="TreeGrafter"/>
</dbReference>
<evidence type="ECO:0000256" key="2">
    <source>
        <dbReference type="ARBA" id="ARBA00022771"/>
    </source>
</evidence>
<dbReference type="Proteomes" id="UP000230066">
    <property type="component" value="Unassembled WGS sequence"/>
</dbReference>
<evidence type="ECO:0000313" key="6">
    <source>
        <dbReference type="EMBL" id="THD23858.1"/>
    </source>
</evidence>
<feature type="domain" description="RING-type" evidence="5">
    <location>
        <begin position="150"/>
        <end position="185"/>
    </location>
</feature>
<proteinExistence type="predicted"/>
<evidence type="ECO:0000313" key="7">
    <source>
        <dbReference type="Proteomes" id="UP000230066"/>
    </source>
</evidence>
<keyword evidence="7" id="KW-1185">Reference proteome</keyword>
<dbReference type="EMBL" id="JXXN02001907">
    <property type="protein sequence ID" value="THD23858.1"/>
    <property type="molecule type" value="Genomic_DNA"/>
</dbReference>
<keyword evidence="2 4" id="KW-0863">Zinc-finger</keyword>
<dbReference type="GO" id="GO:0043161">
    <property type="term" value="P:proteasome-mediated ubiquitin-dependent protein catabolic process"/>
    <property type="evidence" value="ECO:0007669"/>
    <property type="project" value="TreeGrafter"/>
</dbReference>
<dbReference type="GO" id="GO:0008270">
    <property type="term" value="F:zinc ion binding"/>
    <property type="evidence" value="ECO:0007669"/>
    <property type="project" value="UniProtKB-KW"/>
</dbReference>
<dbReference type="PANTHER" id="PTHR45877:SF2">
    <property type="entry name" value="E3 UBIQUITIN-PROTEIN LIGASE SINA-RELATED"/>
    <property type="match status" value="1"/>
</dbReference>
<dbReference type="InterPro" id="IPR001841">
    <property type="entry name" value="Znf_RING"/>
</dbReference>
<dbReference type="PANTHER" id="PTHR45877">
    <property type="entry name" value="E3 UBIQUITIN-PROTEIN LIGASE SIAH2"/>
    <property type="match status" value="1"/>
</dbReference>
<comment type="caution">
    <text evidence="6">The sequence shown here is derived from an EMBL/GenBank/DDBJ whole genome shotgun (WGS) entry which is preliminary data.</text>
</comment>
<name>A0A4E0RS92_FASHE</name>
<evidence type="ECO:0000259" key="5">
    <source>
        <dbReference type="PROSITE" id="PS50089"/>
    </source>
</evidence>
<dbReference type="InterPro" id="IPR004162">
    <property type="entry name" value="SINA-like_animal"/>
</dbReference>
<keyword evidence="3" id="KW-0862">Zinc</keyword>
<protein>
    <submittedName>
        <fullName evidence="6">E3 ubiquitin-protein ligase</fullName>
    </submittedName>
</protein>
<dbReference type="InterPro" id="IPR049548">
    <property type="entry name" value="Sina-like_RING"/>
</dbReference>
<accession>A0A4E0RS92</accession>
<dbReference type="GO" id="GO:0061630">
    <property type="term" value="F:ubiquitin protein ligase activity"/>
    <property type="evidence" value="ECO:0007669"/>
    <property type="project" value="TreeGrafter"/>
</dbReference>